<gene>
    <name evidence="1" type="ORF">ANN_25748</name>
</gene>
<reference evidence="1 2" key="1">
    <citation type="journal article" date="2022" name="Allergy">
        <title>Genome assembly and annotation of Periplaneta americana reveal a comprehensive cockroach allergen profile.</title>
        <authorList>
            <person name="Wang L."/>
            <person name="Xiong Q."/>
            <person name="Saelim N."/>
            <person name="Wang L."/>
            <person name="Nong W."/>
            <person name="Wan A.T."/>
            <person name="Shi M."/>
            <person name="Liu X."/>
            <person name="Cao Q."/>
            <person name="Hui J.H.L."/>
            <person name="Sookrung N."/>
            <person name="Leung T.F."/>
            <person name="Tungtrongchitr A."/>
            <person name="Tsui S.K.W."/>
        </authorList>
    </citation>
    <scope>NUCLEOTIDE SEQUENCE [LARGE SCALE GENOMIC DNA]</scope>
    <source>
        <strain evidence="1">PWHHKU_190912</strain>
    </source>
</reference>
<evidence type="ECO:0000313" key="1">
    <source>
        <dbReference type="EMBL" id="KAJ4428755.1"/>
    </source>
</evidence>
<dbReference type="EMBL" id="JAJSOF020000036">
    <property type="protein sequence ID" value="KAJ4428755.1"/>
    <property type="molecule type" value="Genomic_DNA"/>
</dbReference>
<protein>
    <submittedName>
        <fullName evidence="1">Uncharacterized protein</fullName>
    </submittedName>
</protein>
<comment type="caution">
    <text evidence="1">The sequence shown here is derived from an EMBL/GenBank/DDBJ whole genome shotgun (WGS) entry which is preliminary data.</text>
</comment>
<sequence>MASLCEGGNEPSASLKVICKRSATKSQAEKIRNAEIRRIMEVEDGIIEEIGSRRVKWYGRLCRMDETRITKIVYEWKLEGRRRRPQTS</sequence>
<proteinExistence type="predicted"/>
<organism evidence="1 2">
    <name type="scientific">Periplaneta americana</name>
    <name type="common">American cockroach</name>
    <name type="synonym">Blatta americana</name>
    <dbReference type="NCBI Taxonomy" id="6978"/>
    <lineage>
        <taxon>Eukaryota</taxon>
        <taxon>Metazoa</taxon>
        <taxon>Ecdysozoa</taxon>
        <taxon>Arthropoda</taxon>
        <taxon>Hexapoda</taxon>
        <taxon>Insecta</taxon>
        <taxon>Pterygota</taxon>
        <taxon>Neoptera</taxon>
        <taxon>Polyneoptera</taxon>
        <taxon>Dictyoptera</taxon>
        <taxon>Blattodea</taxon>
        <taxon>Blattoidea</taxon>
        <taxon>Blattidae</taxon>
        <taxon>Blattinae</taxon>
        <taxon>Periplaneta</taxon>
    </lineage>
</organism>
<dbReference type="Proteomes" id="UP001148838">
    <property type="component" value="Unassembled WGS sequence"/>
</dbReference>
<accession>A0ABQ8S4C7</accession>
<name>A0ABQ8S4C7_PERAM</name>
<evidence type="ECO:0000313" key="2">
    <source>
        <dbReference type="Proteomes" id="UP001148838"/>
    </source>
</evidence>
<keyword evidence="2" id="KW-1185">Reference proteome</keyword>